<proteinExistence type="predicted"/>
<evidence type="ECO:0000313" key="1">
    <source>
        <dbReference type="EMBL" id="BCJ90739.1"/>
    </source>
</evidence>
<dbReference type="AlphaFoldDB" id="A0A6S6QP41"/>
<protein>
    <recommendedName>
        <fullName evidence="3">Alpha 1,4-glycosyltransferase domain-containing protein</fullName>
    </recommendedName>
</protein>
<name>A0A6S6QP41_9HYPH</name>
<sequence>MLHAGHTVRLFSYGPVPDAPKGVILEDARDVLPENLLSLVDRGVWTVGQLSDFFRVMLMRDGRGIWLDTDIYLLKPFIPDPAKPFLAWEDGHRLGVSALYFPRDCPVIGEFERHLEDFLAGRALLPNWLGFRRRVLRPLWFRALGKELTPSQAGITIYANDGITRLAQRHSFIDQAAPKETFYYWNGKACLRLYDPAFGRELLDHPGVIGIHFARKSSALVDAKPASGSFYDWAVSRLETSAI</sequence>
<keyword evidence="2" id="KW-1185">Reference proteome</keyword>
<organism evidence="1 2">
    <name type="scientific">Terrihabitans soli</name>
    <dbReference type="NCBI Taxonomy" id="708113"/>
    <lineage>
        <taxon>Bacteria</taxon>
        <taxon>Pseudomonadati</taxon>
        <taxon>Pseudomonadota</taxon>
        <taxon>Alphaproteobacteria</taxon>
        <taxon>Hyphomicrobiales</taxon>
        <taxon>Terrihabitans</taxon>
    </lineage>
</organism>
<evidence type="ECO:0008006" key="3">
    <source>
        <dbReference type="Google" id="ProtNLM"/>
    </source>
</evidence>
<dbReference type="Proteomes" id="UP000515317">
    <property type="component" value="Chromosome"/>
</dbReference>
<dbReference type="EMBL" id="AP023361">
    <property type="protein sequence ID" value="BCJ90739.1"/>
    <property type="molecule type" value="Genomic_DNA"/>
</dbReference>
<gene>
    <name evidence="1" type="ORF">IZ6_14740</name>
</gene>
<dbReference type="KEGG" id="tso:IZ6_14740"/>
<reference evidence="1 2" key="1">
    <citation type="submission" date="2020-08" db="EMBL/GenBank/DDBJ databases">
        <title>Genome sequence of Rhizobiales bacterium strain IZ6.</title>
        <authorList>
            <person name="Nakai R."/>
            <person name="Naganuma T."/>
        </authorList>
    </citation>
    <scope>NUCLEOTIDE SEQUENCE [LARGE SCALE GENOMIC DNA]</scope>
    <source>
        <strain evidence="1 2">IZ6</strain>
    </source>
</reference>
<evidence type="ECO:0000313" key="2">
    <source>
        <dbReference type="Proteomes" id="UP000515317"/>
    </source>
</evidence>
<accession>A0A6S6QP41</accession>